<keyword evidence="2" id="KW-1185">Reference proteome</keyword>
<comment type="caution">
    <text evidence="1">The sequence shown here is derived from an EMBL/GenBank/DDBJ whole genome shotgun (WGS) entry which is preliminary data.</text>
</comment>
<evidence type="ECO:0000313" key="1">
    <source>
        <dbReference type="EMBL" id="KAI7953635.1"/>
    </source>
</evidence>
<name>A0ACC0EGP8_9BASI</name>
<protein>
    <submittedName>
        <fullName evidence="1">Uncharacterized protein</fullName>
    </submittedName>
</protein>
<dbReference type="EMBL" id="CM045870">
    <property type="protein sequence ID" value="KAI7953635.1"/>
    <property type="molecule type" value="Genomic_DNA"/>
</dbReference>
<gene>
    <name evidence="1" type="ORF">MJO28_006182</name>
</gene>
<reference evidence="2" key="1">
    <citation type="journal article" date="2018" name="BMC Genomics">
        <title>Genomic insights into host adaptation between the wheat stripe rust pathogen (Puccinia striiformis f. sp. tritici) and the barley stripe rust pathogen (Puccinia striiformis f. sp. hordei).</title>
        <authorList>
            <person name="Xia C."/>
            <person name="Wang M."/>
            <person name="Yin C."/>
            <person name="Cornejo O.E."/>
            <person name="Hulbert S.H."/>
            <person name="Chen X."/>
        </authorList>
    </citation>
    <scope>NUCLEOTIDE SEQUENCE [LARGE SCALE GENOMIC DNA]</scope>
    <source>
        <strain evidence="2">93-210</strain>
    </source>
</reference>
<organism evidence="1 2">
    <name type="scientific">Puccinia striiformis f. sp. tritici</name>
    <dbReference type="NCBI Taxonomy" id="168172"/>
    <lineage>
        <taxon>Eukaryota</taxon>
        <taxon>Fungi</taxon>
        <taxon>Dikarya</taxon>
        <taxon>Basidiomycota</taxon>
        <taxon>Pucciniomycotina</taxon>
        <taxon>Pucciniomycetes</taxon>
        <taxon>Pucciniales</taxon>
        <taxon>Pucciniaceae</taxon>
        <taxon>Puccinia</taxon>
    </lineage>
</organism>
<sequence>MARSSTSPFPTPSQPPSRRSTRIRTPVNVNLSSTRPSQDSCHSSSTSDNHDPGSEIQSRASSVLRQAGSSQLSPADKRKRPQKRPPPKPTSVKQTSKPRKRKKRTPSASNGESHLITIDIVQDSGEENSKVEDPKKTKSPFDHIKKYFEEPAYANEGDTGEKLMYKCRWCRSIYKKSVGTTCNLKLHRDGNRTRQPCSGRSDAIAAGCKLPITAKQRDSLDVTHHQDTMTEYLKKKPFELKVFNQLLVMWLVRFSLPWSRIEDFILWVAFNYVRRGVHLYTRTWAATEAHRLYMNLQAKVVTTLQDLSSKFTLIHDVWTTKGNRHAFMGISVAYITADWKFVICHLGMKYIASNHKGKLLAIPFANIISKFKLEKKISQTTDSGSNNFTMATEVDRLILDKTGVDLNLTENHIRCICHKIALILNAGLHALQVSSDELLESPKSTLGFIPGLSTIDEESKEVEPNDTYVIEDVELGNNPMEADEFNNDNNPTEQLIPNQTVQSNNSINGILKKVDFIIQRITSSSAKRFEYTTWSNNLEINGPSLIAGYGIRWNIKFQSRERGYKGRMVIAKLIELERERQKSEGGPNYYSNFDITFSEWEVVNHLNETLREFYFLTKKMEGDYSLGSMILSEYHQVEDFLNARLATAEEPEFQAMLRRMLVKTDTYLQEALACDAILIATALNPCFRLSIYQAWFPDYYTYTKSLLKILFDAKKSEINATKEPAPAPPKKKSDNSKQALNHKFDFFPDTVEEPVADELTTYLGGIYKLDSDYVTESLDWWKEHCREFPILALLAKDYLACCATSASVERCFSAAADTCSSDRGSLAARTIERCVSSHQWLAQGIKPDGDFETAQQIITFADQQREKEKAEKAEIEVLTE</sequence>
<dbReference type="Proteomes" id="UP001060170">
    <property type="component" value="Chromosome 6"/>
</dbReference>
<accession>A0ACC0EGP8</accession>
<evidence type="ECO:0000313" key="2">
    <source>
        <dbReference type="Proteomes" id="UP001060170"/>
    </source>
</evidence>
<reference evidence="2" key="2">
    <citation type="journal article" date="2018" name="Mol. Plant Microbe Interact.">
        <title>Genome sequence resources for the wheat stripe rust pathogen (Puccinia striiformis f. sp. tritici) and the barley stripe rust pathogen (Puccinia striiformis f. sp. hordei).</title>
        <authorList>
            <person name="Xia C."/>
            <person name="Wang M."/>
            <person name="Yin C."/>
            <person name="Cornejo O.E."/>
            <person name="Hulbert S.H."/>
            <person name="Chen X."/>
        </authorList>
    </citation>
    <scope>NUCLEOTIDE SEQUENCE [LARGE SCALE GENOMIC DNA]</scope>
    <source>
        <strain evidence="2">93-210</strain>
    </source>
</reference>
<proteinExistence type="predicted"/>
<reference evidence="1 2" key="3">
    <citation type="journal article" date="2022" name="Microbiol. Spectr.">
        <title>Folding features and dynamics of 3D genome architecture in plant fungal pathogens.</title>
        <authorList>
            <person name="Xia C."/>
        </authorList>
    </citation>
    <scope>NUCLEOTIDE SEQUENCE [LARGE SCALE GENOMIC DNA]</scope>
    <source>
        <strain evidence="1 2">93-210</strain>
    </source>
</reference>